<name>A0A1H7QUZ7_9GAMM</name>
<dbReference type="RefSeq" id="WP_085285513.1">
    <property type="nucleotide sequence ID" value="NZ_FOBI01000012.1"/>
</dbReference>
<keyword evidence="2" id="KW-1185">Reference proteome</keyword>
<evidence type="ECO:0000313" key="1">
    <source>
        <dbReference type="EMBL" id="SEL51137.1"/>
    </source>
</evidence>
<dbReference type="AlphaFoldDB" id="A0A1H7QUZ7"/>
<proteinExistence type="predicted"/>
<dbReference type="OrthoDB" id="5623789at2"/>
<sequence length="146" mass="16387">MNRHTKLALMVAPFLILGGYIASDFYVEQQAQQTRVFKLQPFGHCDVLNQKCILKSGEFEVNIYDKAGITTVNATFPLDSATFFLVNSSNQASVYPLGMQDSAYYWQSPTPLRERISTAGEKHKLRLIANIKGGQYIAEFNTQTAQ</sequence>
<organism evidence="1 2">
    <name type="scientific">Colwellia chukchiensis</name>
    <dbReference type="NCBI Taxonomy" id="641665"/>
    <lineage>
        <taxon>Bacteria</taxon>
        <taxon>Pseudomonadati</taxon>
        <taxon>Pseudomonadota</taxon>
        <taxon>Gammaproteobacteria</taxon>
        <taxon>Alteromonadales</taxon>
        <taxon>Colwelliaceae</taxon>
        <taxon>Colwellia</taxon>
    </lineage>
</organism>
<accession>A0A1H7QUZ7</accession>
<dbReference type="Proteomes" id="UP000199297">
    <property type="component" value="Unassembled WGS sequence"/>
</dbReference>
<protein>
    <submittedName>
        <fullName evidence="1">Uncharacterized protein</fullName>
    </submittedName>
</protein>
<dbReference type="EMBL" id="FOBI01000012">
    <property type="protein sequence ID" value="SEL51137.1"/>
    <property type="molecule type" value="Genomic_DNA"/>
</dbReference>
<reference evidence="2" key="1">
    <citation type="submission" date="2016-10" db="EMBL/GenBank/DDBJ databases">
        <authorList>
            <person name="Varghese N."/>
            <person name="Submissions S."/>
        </authorList>
    </citation>
    <scope>NUCLEOTIDE SEQUENCE [LARGE SCALE GENOMIC DNA]</scope>
    <source>
        <strain evidence="2">CGMCC 1.9127</strain>
    </source>
</reference>
<evidence type="ECO:0000313" key="2">
    <source>
        <dbReference type="Proteomes" id="UP000199297"/>
    </source>
</evidence>
<gene>
    <name evidence="1" type="ORF">SAMN05216262_11295</name>
</gene>